<feature type="domain" description="AB hydrolase-1" evidence="3">
    <location>
        <begin position="34"/>
        <end position="316"/>
    </location>
</feature>
<dbReference type="EMBL" id="MPGH01000162">
    <property type="protein sequence ID" value="OLN85595.1"/>
    <property type="molecule type" value="Genomic_DNA"/>
</dbReference>
<evidence type="ECO:0000256" key="1">
    <source>
        <dbReference type="ARBA" id="ARBA00022801"/>
    </source>
</evidence>
<dbReference type="PRINTS" id="PR00412">
    <property type="entry name" value="EPOXHYDRLASE"/>
</dbReference>
<accession>A0A1Q8RMM7</accession>
<comment type="similarity">
    <text evidence="2">Belongs to the AB hydrolase superfamily. Epoxide hydrolase family.</text>
</comment>
<organism evidence="4 5">
    <name type="scientific">Colletotrichum chlorophyti</name>
    <dbReference type="NCBI Taxonomy" id="708187"/>
    <lineage>
        <taxon>Eukaryota</taxon>
        <taxon>Fungi</taxon>
        <taxon>Dikarya</taxon>
        <taxon>Ascomycota</taxon>
        <taxon>Pezizomycotina</taxon>
        <taxon>Sordariomycetes</taxon>
        <taxon>Hypocreomycetidae</taxon>
        <taxon>Glomerellales</taxon>
        <taxon>Glomerellaceae</taxon>
        <taxon>Colletotrichum</taxon>
    </lineage>
</organism>
<dbReference type="Pfam" id="PF00561">
    <property type="entry name" value="Abhydrolase_1"/>
    <property type="match status" value="1"/>
</dbReference>
<comment type="caution">
    <text evidence="4">The sequence shown here is derived from an EMBL/GenBank/DDBJ whole genome shotgun (WGS) entry which is preliminary data.</text>
</comment>
<evidence type="ECO:0000313" key="5">
    <source>
        <dbReference type="Proteomes" id="UP000186583"/>
    </source>
</evidence>
<evidence type="ECO:0000256" key="2">
    <source>
        <dbReference type="ARBA" id="ARBA00038334"/>
    </source>
</evidence>
<reference evidence="4 5" key="1">
    <citation type="submission" date="2016-11" db="EMBL/GenBank/DDBJ databases">
        <title>Draft Genome Assembly of Colletotrichum chlorophyti a pathogen of herbaceous plants.</title>
        <authorList>
            <person name="Gan P."/>
            <person name="Narusaka M."/>
            <person name="Tsushima A."/>
            <person name="Narusaka Y."/>
            <person name="Takano Y."/>
            <person name="Shirasu K."/>
        </authorList>
    </citation>
    <scope>NUCLEOTIDE SEQUENCE [LARGE SCALE GENOMIC DNA]</scope>
    <source>
        <strain evidence="4 5">NTL11</strain>
    </source>
</reference>
<protein>
    <submittedName>
        <fullName evidence="4">Bifunctional epoxide hydrolase 2-like protein 2</fullName>
    </submittedName>
</protein>
<keyword evidence="1 4" id="KW-0378">Hydrolase</keyword>
<dbReference type="Proteomes" id="UP000186583">
    <property type="component" value="Unassembled WGS sequence"/>
</dbReference>
<dbReference type="SUPFAM" id="SSF53474">
    <property type="entry name" value="alpha/beta-Hydrolases"/>
    <property type="match status" value="1"/>
</dbReference>
<dbReference type="GO" id="GO:0016787">
    <property type="term" value="F:hydrolase activity"/>
    <property type="evidence" value="ECO:0007669"/>
    <property type="project" value="UniProtKB-KW"/>
</dbReference>
<dbReference type="PANTHER" id="PTHR43329">
    <property type="entry name" value="EPOXIDE HYDROLASE"/>
    <property type="match status" value="1"/>
</dbReference>
<dbReference type="OrthoDB" id="284184at2759"/>
<dbReference type="InterPro" id="IPR000639">
    <property type="entry name" value="Epox_hydrolase-like"/>
</dbReference>
<dbReference type="InterPro" id="IPR029058">
    <property type="entry name" value="AB_hydrolase_fold"/>
</dbReference>
<gene>
    <name evidence="4" type="ORF">CCHL11_05759</name>
</gene>
<proteinExistence type="inferred from homology"/>
<keyword evidence="5" id="KW-1185">Reference proteome</keyword>
<dbReference type="Gene3D" id="3.40.50.1820">
    <property type="entry name" value="alpha/beta hydrolase"/>
    <property type="match status" value="1"/>
</dbReference>
<evidence type="ECO:0000259" key="3">
    <source>
        <dbReference type="Pfam" id="PF00561"/>
    </source>
</evidence>
<name>A0A1Q8RMM7_9PEZI</name>
<dbReference type="AlphaFoldDB" id="A0A1Q8RMM7"/>
<dbReference type="InterPro" id="IPR000073">
    <property type="entry name" value="AB_hydrolase_1"/>
</dbReference>
<evidence type="ECO:0000313" key="4">
    <source>
        <dbReference type="EMBL" id="OLN85595.1"/>
    </source>
</evidence>
<dbReference type="STRING" id="708187.A0A1Q8RMM7"/>
<sequence length="340" mass="38046">MEDVDLSKLDRKIIKVPRGYTYTYYTSPASNGRPTIILFHGWPDSANLWANVINNYLLPSDYGIVAVDCLGYGQTSKPTLHTEYAFHLLAADAIAILDAEELPTVISLGHDWGSFIAQRLYNFYPSRVSGLVVINVSYVSPDLPPFELENLLELSRQMFGYGNYEYWKFFATDEGARIMSDNLESVYALAHGSPESWLETMCKPDGARDFVSSGRTQPLLPYAEGRRKAEFMDRMARGRFNAPSCYYKAYCFGTQNESNKLVAEDNAVVKVPTLFWGGTRDMVCRPEILQVSIEAGVLPNLTQKLVDGGHWALLAKPDTFGTDLLSWLEETHGAMGKSSL</sequence>